<accession>A0A8S1M434</accession>
<keyword evidence="6" id="KW-1185">Reference proteome</keyword>
<dbReference type="Proteomes" id="UP000688137">
    <property type="component" value="Unassembled WGS sequence"/>
</dbReference>
<keyword evidence="3" id="KW-0479">Metal-binding</keyword>
<evidence type="ECO:0000313" key="6">
    <source>
        <dbReference type="Proteomes" id="UP000688137"/>
    </source>
</evidence>
<gene>
    <name evidence="5" type="ORF">PPRIM_AZ9-3.1.T0490190</name>
</gene>
<keyword evidence="4" id="KW-0408">Iron</keyword>
<evidence type="ECO:0000256" key="2">
    <source>
        <dbReference type="ARBA" id="ARBA00022617"/>
    </source>
</evidence>
<dbReference type="Pfam" id="PF01152">
    <property type="entry name" value="Bac_globin"/>
    <property type="match status" value="1"/>
</dbReference>
<name>A0A8S1M434_PARPR</name>
<dbReference type="GO" id="GO:0046872">
    <property type="term" value="F:metal ion binding"/>
    <property type="evidence" value="ECO:0007669"/>
    <property type="project" value="UniProtKB-KW"/>
</dbReference>
<keyword evidence="1" id="KW-0813">Transport</keyword>
<dbReference type="AlphaFoldDB" id="A0A8S1M434"/>
<organism evidence="5 6">
    <name type="scientific">Paramecium primaurelia</name>
    <dbReference type="NCBI Taxonomy" id="5886"/>
    <lineage>
        <taxon>Eukaryota</taxon>
        <taxon>Sar</taxon>
        <taxon>Alveolata</taxon>
        <taxon>Ciliophora</taxon>
        <taxon>Intramacronucleata</taxon>
        <taxon>Oligohymenophorea</taxon>
        <taxon>Peniculida</taxon>
        <taxon>Parameciidae</taxon>
        <taxon>Paramecium</taxon>
    </lineage>
</organism>
<keyword evidence="2" id="KW-0349">Heme</keyword>
<comment type="caution">
    <text evidence="5">The sequence shown here is derived from an EMBL/GenBank/DDBJ whole genome shotgun (WGS) entry which is preliminary data.</text>
</comment>
<reference evidence="5" key="1">
    <citation type="submission" date="2021-01" db="EMBL/GenBank/DDBJ databases">
        <authorList>
            <consortium name="Genoscope - CEA"/>
            <person name="William W."/>
        </authorList>
    </citation>
    <scope>NUCLEOTIDE SEQUENCE</scope>
</reference>
<dbReference type="InterPro" id="IPR001486">
    <property type="entry name" value="Hemoglobin_trunc"/>
</dbReference>
<evidence type="ECO:0000256" key="3">
    <source>
        <dbReference type="ARBA" id="ARBA00022723"/>
    </source>
</evidence>
<evidence type="ECO:0000313" key="5">
    <source>
        <dbReference type="EMBL" id="CAD8072561.1"/>
    </source>
</evidence>
<evidence type="ECO:0000256" key="4">
    <source>
        <dbReference type="ARBA" id="ARBA00023004"/>
    </source>
</evidence>
<dbReference type="OMA" id="FHLPMIS"/>
<evidence type="ECO:0000256" key="1">
    <source>
        <dbReference type="ARBA" id="ARBA00022448"/>
    </source>
</evidence>
<proteinExistence type="predicted"/>
<dbReference type="GO" id="GO:0019825">
    <property type="term" value="F:oxygen binding"/>
    <property type="evidence" value="ECO:0007669"/>
    <property type="project" value="InterPro"/>
</dbReference>
<protein>
    <submittedName>
        <fullName evidence="5">Uncharacterized protein</fullName>
    </submittedName>
</protein>
<sequence length="671" mass="79605">MSNFTSTSGCPFKYPTEHLKNDSKSITFRDFMQQQQIKEDQKFQLTGRLSTLQASPKISKKSRCEKQLSTLLRQEPQNQFIIKHDSQSQVTINDFGNKVKTFKTQDLTPTKTLFHLPMISDSQICDIILPNTPVHFKFTPHQHKIKNPNSNSLRNVHEQLQQLRRPKALQNHRELKQLPKTQTQTEIISKFFETKFQKIIKTQIKQYGSNELLDQHSESLYHRVIQDRQLKTKYQGKHLKYLKDIYKSILGIGYTQQILLDQFRMRSIHAPLFIKKEQFIRFKYLFINQYMEMETPVELLFKGCYKLENFKPLILNQRSDFEIFGGEYGINEVAKNMYEKIFKDYTLSPYFKAIELEEQAVKFAKLFAQLIDHTESPNYTLEVLRERHVKYKLTHVQLANFKFYLSTALQKLGIGFKHLRILLRKMDTYKFAILNKPSLQECINNAPGGYREFIESFVRLCSSEPILYDLVQKRGKQRFTAHCENVFHYFFRDNVKSITDDDIESIHRNKTIISEKVYRKFKEKAMQAVSKVTNDPILLSDFEEDWEEITPILMNKPKKTTIKLLGGQGVVNRIAYKLENEIMQRPLIYKVFEDNESQVGPNLKCKLNLILYGMHFYKRTDIEVLHKRLHIREQTYFEFQQAMKIVMQDEPTKLQWVLDVIDDYKKHIVFD</sequence>
<dbReference type="EMBL" id="CAJJDM010000049">
    <property type="protein sequence ID" value="CAD8072561.1"/>
    <property type="molecule type" value="Genomic_DNA"/>
</dbReference>